<evidence type="ECO:0000313" key="1">
    <source>
        <dbReference type="Ensembl" id="ENSMUNP00000030844.1"/>
    </source>
</evidence>
<dbReference type="Proteomes" id="UP000694405">
    <property type="component" value="Chromosome 20"/>
</dbReference>
<dbReference type="InterPro" id="IPR036465">
    <property type="entry name" value="vWFA_dom_sf"/>
</dbReference>
<dbReference type="Gene3D" id="2.130.10.130">
    <property type="entry name" value="Integrin alpha, N-terminal"/>
    <property type="match status" value="1"/>
</dbReference>
<dbReference type="InterPro" id="IPR050525">
    <property type="entry name" value="ECM_Assembly_Org"/>
</dbReference>
<dbReference type="PROSITE" id="PS50234">
    <property type="entry name" value="VWFA"/>
    <property type="match status" value="1"/>
</dbReference>
<dbReference type="AlphaFoldDB" id="A0A8V5GR51"/>
<reference evidence="1" key="2">
    <citation type="submission" date="2025-08" db="UniProtKB">
        <authorList>
            <consortium name="Ensembl"/>
        </authorList>
    </citation>
    <scope>IDENTIFICATION</scope>
</reference>
<dbReference type="PANTHER" id="PTHR24020">
    <property type="entry name" value="COLLAGEN ALPHA"/>
    <property type="match status" value="1"/>
</dbReference>
<keyword evidence="2" id="KW-1185">Reference proteome</keyword>
<evidence type="ECO:0000313" key="2">
    <source>
        <dbReference type="Proteomes" id="UP000694405"/>
    </source>
</evidence>
<dbReference type="InterPro" id="IPR028994">
    <property type="entry name" value="Integrin_alpha_N"/>
</dbReference>
<reference evidence="1" key="1">
    <citation type="submission" date="2020-03" db="EMBL/GenBank/DDBJ databases">
        <title>Melopsittacus undulatus (budgerigar) genome, bMelUnd1, maternal haplotype with Z.</title>
        <authorList>
            <person name="Gedman G."/>
            <person name="Mountcastle J."/>
            <person name="Haase B."/>
            <person name="Formenti G."/>
            <person name="Wright T."/>
            <person name="Apodaca J."/>
            <person name="Pelan S."/>
            <person name="Chow W."/>
            <person name="Rhie A."/>
            <person name="Howe K."/>
            <person name="Fedrigo O."/>
            <person name="Jarvis E.D."/>
        </authorList>
    </citation>
    <scope>NUCLEOTIDE SEQUENCE [LARGE SCALE GENOMIC DNA]</scope>
</reference>
<dbReference type="SUPFAM" id="SSF53300">
    <property type="entry name" value="vWA-like"/>
    <property type="match status" value="1"/>
</dbReference>
<reference evidence="1" key="3">
    <citation type="submission" date="2025-09" db="UniProtKB">
        <authorList>
            <consortium name="Ensembl"/>
        </authorList>
    </citation>
    <scope>IDENTIFICATION</scope>
</reference>
<accession>A0A8V5GR51</accession>
<dbReference type="Gene3D" id="3.40.50.410">
    <property type="entry name" value="von Willebrand factor, type A domain"/>
    <property type="match status" value="1"/>
</dbReference>
<protein>
    <submittedName>
        <fullName evidence="1">Uncharacterized protein</fullName>
    </submittedName>
</protein>
<proteinExistence type="predicted"/>
<dbReference type="Pfam" id="PF00092">
    <property type="entry name" value="VWA"/>
    <property type="match status" value="1"/>
</dbReference>
<sequence>MGCQCCGWGVRYRVAVLCCYMWGLCVGFNIDVSHPRLFYGPAQAQFGYKVLQWGGTPMGAIGRDEGSPMGAIGRGGTHPWVLWGGGWAPVGSAAPWLFPPERNAHFGMTLLDSKDGGFMACAPLWSQPCGTSLYSTGICAPLSPPSHPAGCSTYMDIVIVLDGSNSIYPWYEVQNFLSNILSKFFIGPGQIQVGVLQYGELAVHEWDLDQFHTVEDVVAAAKNISRQEGRETRTALAIREAWSRPHSAQHGGAVRMPRACSSW</sequence>
<dbReference type="Ensembl" id="ENSMUNT00000027732.1">
    <property type="protein sequence ID" value="ENSMUNP00000030844.1"/>
    <property type="gene ID" value="ENSMUNG00000018178.1"/>
</dbReference>
<organism evidence="1 2">
    <name type="scientific">Melopsittacus undulatus</name>
    <name type="common">Budgerigar</name>
    <name type="synonym">Psittacus undulatus</name>
    <dbReference type="NCBI Taxonomy" id="13146"/>
    <lineage>
        <taxon>Eukaryota</taxon>
        <taxon>Metazoa</taxon>
        <taxon>Chordata</taxon>
        <taxon>Craniata</taxon>
        <taxon>Vertebrata</taxon>
        <taxon>Euteleostomi</taxon>
        <taxon>Archelosauria</taxon>
        <taxon>Archosauria</taxon>
        <taxon>Dinosauria</taxon>
        <taxon>Saurischia</taxon>
        <taxon>Theropoda</taxon>
        <taxon>Coelurosauria</taxon>
        <taxon>Aves</taxon>
        <taxon>Neognathae</taxon>
        <taxon>Neoaves</taxon>
        <taxon>Telluraves</taxon>
        <taxon>Australaves</taxon>
        <taxon>Psittaciformes</taxon>
        <taxon>Psittaculidae</taxon>
        <taxon>Melopsittacus</taxon>
    </lineage>
</organism>
<name>A0A8V5GR51_MELUD</name>
<dbReference type="InterPro" id="IPR002035">
    <property type="entry name" value="VWF_A"/>
</dbReference>